<dbReference type="SMART" id="SM00593">
    <property type="entry name" value="RUN"/>
    <property type="match status" value="1"/>
</dbReference>
<keyword evidence="3" id="KW-0862">Zinc</keyword>
<dbReference type="Gene3D" id="1.20.58.900">
    <property type="match status" value="1"/>
</dbReference>
<dbReference type="OMA" id="MEDAMAP"/>
<dbReference type="InterPro" id="IPR042201">
    <property type="entry name" value="FH2_Formin_sf"/>
</dbReference>
<keyword evidence="9" id="KW-1185">Reference proteome</keyword>
<evidence type="ECO:0000256" key="1">
    <source>
        <dbReference type="ARBA" id="ARBA00022723"/>
    </source>
</evidence>
<dbReference type="InterPro" id="IPR037213">
    <property type="entry name" value="Run_dom_sf"/>
</dbReference>
<dbReference type="InterPro" id="IPR011011">
    <property type="entry name" value="Znf_FYVE_PHD"/>
</dbReference>
<dbReference type="EMBL" id="JH159151">
    <property type="protein sequence ID" value="EGZ28474.1"/>
    <property type="molecule type" value="Genomic_DNA"/>
</dbReference>
<protein>
    <recommendedName>
        <fullName evidence="10">FYVE-type domain-containing protein</fullName>
    </recommendedName>
</protein>
<dbReference type="Proteomes" id="UP000002640">
    <property type="component" value="Unassembled WGS sequence"/>
</dbReference>
<dbReference type="SUPFAM" id="SSF140741">
    <property type="entry name" value="RUN domain-like"/>
    <property type="match status" value="1"/>
</dbReference>
<dbReference type="Gene3D" id="3.30.40.10">
    <property type="entry name" value="Zinc/RING finger domain, C3HC4 (zinc finger)"/>
    <property type="match status" value="1"/>
</dbReference>
<dbReference type="KEGG" id="psoj:PHYSODRAFT_473379"/>
<dbReference type="SMR" id="G4YIQ4"/>
<organism evidence="8 9">
    <name type="scientific">Phytophthora sojae (strain P6497)</name>
    <name type="common">Soybean stem and root rot agent</name>
    <name type="synonym">Phytophthora megasperma f. sp. glycines</name>
    <dbReference type="NCBI Taxonomy" id="1094619"/>
    <lineage>
        <taxon>Eukaryota</taxon>
        <taxon>Sar</taxon>
        <taxon>Stramenopiles</taxon>
        <taxon>Oomycota</taxon>
        <taxon>Peronosporomycetes</taxon>
        <taxon>Peronosporales</taxon>
        <taxon>Peronosporaceae</taxon>
        <taxon>Phytophthora</taxon>
    </lineage>
</organism>
<dbReference type="InParanoid" id="G4YIQ4"/>
<keyword evidence="1" id="KW-0479">Metal-binding</keyword>
<dbReference type="Pfam" id="PF10152">
    <property type="entry name" value="CCDC53"/>
    <property type="match status" value="1"/>
</dbReference>
<dbReference type="PROSITE" id="PS51444">
    <property type="entry name" value="FH2"/>
    <property type="match status" value="1"/>
</dbReference>
<dbReference type="InterPro" id="IPR036598">
    <property type="entry name" value="GOLD_dom_sf"/>
</dbReference>
<feature type="domain" description="FYVE-type" evidence="5">
    <location>
        <begin position="550"/>
        <end position="608"/>
    </location>
</feature>
<sequence>MSLTAASFLLQAAPWISLDVRRGSVADISIPISAATEQGRDDLQQCLVWQFVLEEFDVGFQLLENGEPTMGGRFDDVKPGTVYTLRWDNTYSLVRHKQVRYRFLVTSRNTVEAAELAVQESQSRSQRRARRAVAGLPLPYLAKTLAKERAMTDEERKAENERVVARLEQAVMDIVAIFIAKPDSPLHEGAVRPFILAMEAVLCNGVKEEFLDEWPEAPFYEFLLETRQVLRDDLGIVAEVQVGEAPPNLQHLGWNHARSFILLALNKGIFHRAFENLSKRRTLVEKFYEPRALLYKYEDARKIASFLSALNGVKFLLAAYPHDECGSKEHGQFPRNLEQCAPEAPLLGNEISFQAGVEGDSSVVRNIEGNPDKVKDLENCTVPRYILHGHPFQDILDILVSLATGDNEDLTEPYRLSATDEWTELIIRLRSNRAQSLRLKLDNSYSMIRSKHIQIRFESVGPVAYTAAWEGCLEMAQSITWNHASKAGSERCAEYMASLHHQEETEVILQRNQDGGASDGGSQDDGVVGLRSSLLSNPVSYFVGGLLSAEGGVEACDQCLSPFSFFSRQHDCPCCKRIVCVQCSRHHVHVDGKGPQLKVCDGCFIKEKEKEVREDPMRGERPEYTALRNDPSMDKYFKMLSFGVPSSGVAQKMAQDEMSPKKVAIFVAGPDRERAGSRGLNRRDSTFRKVYWTSLETKKANETIWARVTSRRKTAPITLSPQDFQELEFLFGNRTAASPSQSKERAAKKAKFSALDSRRSNNISIGLSQFKAVGGAEAILTALKNCDYEFLTVDRLTSLQDIAPNSVEVKRYTNFRGSRSRLEPSENFLVEMCEISRVTEKINAMLFASQFEHQQKELRTRISVITQACYEVLRSERLARCFELVLAIGNLLNTGSELEGAQGITLASLLKVFIYTPALKFNSER</sequence>
<evidence type="ECO:0000313" key="9">
    <source>
        <dbReference type="Proteomes" id="UP000002640"/>
    </source>
</evidence>
<dbReference type="InterPro" id="IPR019309">
    <property type="entry name" value="WASHC3"/>
</dbReference>
<dbReference type="InterPro" id="IPR004012">
    <property type="entry name" value="Run_dom"/>
</dbReference>
<dbReference type="PANTHER" id="PTHR46345:SF8">
    <property type="entry name" value="FORMIN 3, ISOFORM B"/>
    <property type="match status" value="1"/>
</dbReference>
<dbReference type="SUPFAM" id="SSF57903">
    <property type="entry name" value="FYVE/PHD zinc finger"/>
    <property type="match status" value="1"/>
</dbReference>
<dbReference type="InterPro" id="IPR017455">
    <property type="entry name" value="Znf_FYVE-rel"/>
</dbReference>
<evidence type="ECO:0000259" key="7">
    <source>
        <dbReference type="PROSITE" id="PS51444"/>
    </source>
</evidence>
<dbReference type="Gene3D" id="1.20.58.2220">
    <property type="entry name" value="Formin, FH2 domain"/>
    <property type="match status" value="1"/>
</dbReference>
<dbReference type="STRING" id="1094619.G4YIQ4"/>
<feature type="domain" description="FH2" evidence="7">
    <location>
        <begin position="677"/>
        <end position="925"/>
    </location>
</feature>
<dbReference type="AlphaFoldDB" id="G4YIQ4"/>
<dbReference type="InterPro" id="IPR000306">
    <property type="entry name" value="Znf_FYVE"/>
</dbReference>
<dbReference type="Pfam" id="PF02759">
    <property type="entry name" value="RUN"/>
    <property type="match status" value="1"/>
</dbReference>
<dbReference type="GO" id="GO:0008270">
    <property type="term" value="F:zinc ion binding"/>
    <property type="evidence" value="ECO:0007669"/>
    <property type="project" value="UniProtKB-KW"/>
</dbReference>
<evidence type="ECO:0000256" key="2">
    <source>
        <dbReference type="ARBA" id="ARBA00022771"/>
    </source>
</evidence>
<evidence type="ECO:0000313" key="8">
    <source>
        <dbReference type="EMBL" id="EGZ28474.1"/>
    </source>
</evidence>
<evidence type="ECO:0000256" key="3">
    <source>
        <dbReference type="ARBA" id="ARBA00022833"/>
    </source>
</evidence>
<gene>
    <name evidence="8" type="ORF">PHYSODRAFT_473379</name>
</gene>
<dbReference type="SUPFAM" id="SSF101447">
    <property type="entry name" value="Formin homology 2 domain (FH2 domain)"/>
    <property type="match status" value="1"/>
</dbReference>
<dbReference type="SMART" id="SM00064">
    <property type="entry name" value="FYVE"/>
    <property type="match status" value="1"/>
</dbReference>
<keyword evidence="2 4" id="KW-0863">Zinc-finger</keyword>
<dbReference type="PROSITE" id="PS50826">
    <property type="entry name" value="RUN"/>
    <property type="match status" value="1"/>
</dbReference>
<reference evidence="8 9" key="1">
    <citation type="journal article" date="2006" name="Science">
        <title>Phytophthora genome sequences uncover evolutionary origins and mechanisms of pathogenesis.</title>
        <authorList>
            <person name="Tyler B.M."/>
            <person name="Tripathy S."/>
            <person name="Zhang X."/>
            <person name="Dehal P."/>
            <person name="Jiang R.H."/>
            <person name="Aerts A."/>
            <person name="Arredondo F.D."/>
            <person name="Baxter L."/>
            <person name="Bensasson D."/>
            <person name="Beynon J.L."/>
            <person name="Chapman J."/>
            <person name="Damasceno C.M."/>
            <person name="Dorrance A.E."/>
            <person name="Dou D."/>
            <person name="Dickerman A.W."/>
            <person name="Dubchak I.L."/>
            <person name="Garbelotto M."/>
            <person name="Gijzen M."/>
            <person name="Gordon S.G."/>
            <person name="Govers F."/>
            <person name="Grunwald N.J."/>
            <person name="Huang W."/>
            <person name="Ivors K.L."/>
            <person name="Jones R.W."/>
            <person name="Kamoun S."/>
            <person name="Krampis K."/>
            <person name="Lamour K.H."/>
            <person name="Lee M.K."/>
            <person name="McDonald W.H."/>
            <person name="Medina M."/>
            <person name="Meijer H.J."/>
            <person name="Nordberg E.K."/>
            <person name="Maclean D.J."/>
            <person name="Ospina-Giraldo M.D."/>
            <person name="Morris P.F."/>
            <person name="Phuntumart V."/>
            <person name="Putnam N.H."/>
            <person name="Rash S."/>
            <person name="Rose J.K."/>
            <person name="Sakihama Y."/>
            <person name="Salamov A.A."/>
            <person name="Savidor A."/>
            <person name="Scheuring C.F."/>
            <person name="Smith B.M."/>
            <person name="Sobral B.W."/>
            <person name="Terry A."/>
            <person name="Torto-Alalibo T.A."/>
            <person name="Win J."/>
            <person name="Xu Z."/>
            <person name="Zhang H."/>
            <person name="Grigoriev I.V."/>
            <person name="Rokhsar D.S."/>
            <person name="Boore J.L."/>
        </authorList>
    </citation>
    <scope>NUCLEOTIDE SEQUENCE [LARGE SCALE GENOMIC DNA]</scope>
    <source>
        <strain evidence="8 9">P6497</strain>
    </source>
</reference>
<dbReference type="Gene3D" id="2.60.120.680">
    <property type="entry name" value="GOLD domain"/>
    <property type="match status" value="1"/>
</dbReference>
<evidence type="ECO:0008006" key="10">
    <source>
        <dbReference type="Google" id="ProtNLM"/>
    </source>
</evidence>
<feature type="domain" description="RUN" evidence="6">
    <location>
        <begin position="185"/>
        <end position="322"/>
    </location>
</feature>
<dbReference type="Pfam" id="PF01363">
    <property type="entry name" value="FYVE"/>
    <property type="match status" value="1"/>
</dbReference>
<dbReference type="PROSITE" id="PS50178">
    <property type="entry name" value="ZF_FYVE"/>
    <property type="match status" value="1"/>
</dbReference>
<dbReference type="SUPFAM" id="SSF101576">
    <property type="entry name" value="Supernatant protein factor (SPF), C-terminal domain"/>
    <property type="match status" value="1"/>
</dbReference>
<evidence type="ECO:0000259" key="6">
    <source>
        <dbReference type="PROSITE" id="PS50826"/>
    </source>
</evidence>
<dbReference type="PANTHER" id="PTHR46345">
    <property type="entry name" value="INVERTED FORMIN-2"/>
    <property type="match status" value="1"/>
</dbReference>
<dbReference type="CDD" id="cd00065">
    <property type="entry name" value="FYVE_like_SF"/>
    <property type="match status" value="1"/>
</dbReference>
<dbReference type="Pfam" id="PF02181">
    <property type="entry name" value="FH2"/>
    <property type="match status" value="1"/>
</dbReference>
<accession>G4YIQ4</accession>
<dbReference type="GO" id="GO:0071203">
    <property type="term" value="C:WASH complex"/>
    <property type="evidence" value="ECO:0007669"/>
    <property type="project" value="InterPro"/>
</dbReference>
<name>G4YIQ4_PHYSP</name>
<evidence type="ECO:0000259" key="5">
    <source>
        <dbReference type="PROSITE" id="PS50178"/>
    </source>
</evidence>
<evidence type="ECO:0000256" key="4">
    <source>
        <dbReference type="PROSITE-ProRule" id="PRU00091"/>
    </source>
</evidence>
<dbReference type="RefSeq" id="XP_009515749.1">
    <property type="nucleotide sequence ID" value="XM_009517454.1"/>
</dbReference>
<dbReference type="InterPro" id="IPR013083">
    <property type="entry name" value="Znf_RING/FYVE/PHD"/>
</dbReference>
<dbReference type="InterPro" id="IPR015425">
    <property type="entry name" value="FH2_Formin"/>
</dbReference>
<dbReference type="GeneID" id="20654347"/>
<proteinExistence type="predicted"/>